<gene>
    <name evidence="1" type="ORF">CNEO_41070</name>
</gene>
<evidence type="ECO:0000313" key="1">
    <source>
        <dbReference type="EMBL" id="CAG9704171.1"/>
    </source>
</evidence>
<evidence type="ECO:0000313" key="2">
    <source>
        <dbReference type="Proteomes" id="UP000789738"/>
    </source>
</evidence>
<reference evidence="1" key="1">
    <citation type="submission" date="2021-10" db="EMBL/GenBank/DDBJ databases">
        <authorList>
            <person name="Mesa V."/>
        </authorList>
    </citation>
    <scope>NUCLEOTIDE SEQUENCE</scope>
    <source>
        <strain evidence="1">CC3_PB</strain>
    </source>
</reference>
<comment type="caution">
    <text evidence="1">The sequence shown here is derived from an EMBL/GenBank/DDBJ whole genome shotgun (WGS) entry which is preliminary data.</text>
</comment>
<protein>
    <submittedName>
        <fullName evidence="1">Uncharacterized protein</fullName>
    </submittedName>
</protein>
<sequence>MKVNLSGHIHAQSIAEKKMADGNIVTDIVASSLSVYTNKYGV</sequence>
<dbReference type="AlphaFoldDB" id="A0AA86MR77"/>
<proteinExistence type="predicted"/>
<organism evidence="1 2">
    <name type="scientific">Clostridium neonatale</name>
    <dbReference type="NCBI Taxonomy" id="137838"/>
    <lineage>
        <taxon>Bacteria</taxon>
        <taxon>Bacillati</taxon>
        <taxon>Bacillota</taxon>
        <taxon>Clostridia</taxon>
        <taxon>Eubacteriales</taxon>
        <taxon>Clostridiaceae</taxon>
        <taxon>Clostridium</taxon>
    </lineage>
</organism>
<name>A0AA86MR77_9CLOT</name>
<dbReference type="Gene3D" id="3.60.21.10">
    <property type="match status" value="1"/>
</dbReference>
<dbReference type="EMBL" id="CAKJVE010000004">
    <property type="protein sequence ID" value="CAG9704171.1"/>
    <property type="molecule type" value="Genomic_DNA"/>
</dbReference>
<accession>A0AA86MR77</accession>
<dbReference type="Proteomes" id="UP000789738">
    <property type="component" value="Unassembled WGS sequence"/>
</dbReference>
<dbReference type="RefSeq" id="WP_281729041.1">
    <property type="nucleotide sequence ID" value="NZ_CAKJVE010000004.1"/>
</dbReference>
<dbReference type="InterPro" id="IPR029052">
    <property type="entry name" value="Metallo-depent_PP-like"/>
</dbReference>